<feature type="region of interest" description="Disordered" evidence="1">
    <location>
        <begin position="1"/>
        <end position="20"/>
    </location>
</feature>
<accession>A0A4Y2I7A8</accession>
<proteinExistence type="predicted"/>
<gene>
    <name evidence="2" type="ORF">AVEN_30040_1</name>
</gene>
<organism evidence="2 3">
    <name type="scientific">Araneus ventricosus</name>
    <name type="common">Orbweaver spider</name>
    <name type="synonym">Epeira ventricosa</name>
    <dbReference type="NCBI Taxonomy" id="182803"/>
    <lineage>
        <taxon>Eukaryota</taxon>
        <taxon>Metazoa</taxon>
        <taxon>Ecdysozoa</taxon>
        <taxon>Arthropoda</taxon>
        <taxon>Chelicerata</taxon>
        <taxon>Arachnida</taxon>
        <taxon>Araneae</taxon>
        <taxon>Araneomorphae</taxon>
        <taxon>Entelegynae</taxon>
        <taxon>Araneoidea</taxon>
        <taxon>Araneidae</taxon>
        <taxon>Araneus</taxon>
    </lineage>
</organism>
<evidence type="ECO:0000313" key="3">
    <source>
        <dbReference type="Proteomes" id="UP000499080"/>
    </source>
</evidence>
<dbReference type="AlphaFoldDB" id="A0A4Y2I7A8"/>
<dbReference type="Proteomes" id="UP000499080">
    <property type="component" value="Unassembled WGS sequence"/>
</dbReference>
<name>A0A4Y2I7A8_ARAVE</name>
<comment type="caution">
    <text evidence="2">The sequence shown here is derived from an EMBL/GenBank/DDBJ whole genome shotgun (WGS) entry which is preliminary data.</text>
</comment>
<protein>
    <submittedName>
        <fullName evidence="2">Uncharacterized protein</fullName>
    </submittedName>
</protein>
<keyword evidence="3" id="KW-1185">Reference proteome</keyword>
<evidence type="ECO:0000256" key="1">
    <source>
        <dbReference type="SAM" id="MobiDB-lite"/>
    </source>
</evidence>
<evidence type="ECO:0000313" key="2">
    <source>
        <dbReference type="EMBL" id="GBM73149.1"/>
    </source>
</evidence>
<dbReference type="EMBL" id="BGPR01002422">
    <property type="protein sequence ID" value="GBM73149.1"/>
    <property type="molecule type" value="Genomic_DNA"/>
</dbReference>
<reference evidence="2 3" key="1">
    <citation type="journal article" date="2019" name="Sci. Rep.">
        <title>Orb-weaving spider Araneus ventricosus genome elucidates the spidroin gene catalogue.</title>
        <authorList>
            <person name="Kono N."/>
            <person name="Nakamura H."/>
            <person name="Ohtoshi R."/>
            <person name="Moran D.A.P."/>
            <person name="Shinohara A."/>
            <person name="Yoshida Y."/>
            <person name="Fujiwara M."/>
            <person name="Mori M."/>
            <person name="Tomita M."/>
            <person name="Arakawa K."/>
        </authorList>
    </citation>
    <scope>NUCLEOTIDE SEQUENCE [LARGE SCALE GENOMIC DNA]</scope>
</reference>
<sequence length="105" mass="11817">MQDFHNISTKQQVTLDNTGTNRRMKEQTKNEKNLQWTSQDSCHLVTSRLVSSLHVGRKLHKVRPALSSLACTRNFSVFSGQYCDSGGLSLYDFPAAQCICVVESH</sequence>